<organism evidence="3 4">
    <name type="scientific">Rothia mucilaginosa (strain DY-18)</name>
    <name type="common">Stomatococcus mucilaginosus</name>
    <dbReference type="NCBI Taxonomy" id="680646"/>
    <lineage>
        <taxon>Bacteria</taxon>
        <taxon>Bacillati</taxon>
        <taxon>Actinomycetota</taxon>
        <taxon>Actinomycetes</taxon>
        <taxon>Micrococcales</taxon>
        <taxon>Micrococcaceae</taxon>
        <taxon>Rothia</taxon>
    </lineage>
</organism>
<feature type="region of interest" description="Disordered" evidence="1">
    <location>
        <begin position="54"/>
        <end position="78"/>
    </location>
</feature>
<evidence type="ECO:0000313" key="3">
    <source>
        <dbReference type="EMBL" id="BAI65028.1"/>
    </source>
</evidence>
<reference evidence="3 4" key="3">
    <citation type="journal article" date="2010" name="Sequencing">
        <title>Complete Genome Sequence of Rothia mucilaginosa DY-18: A Clinical Isolate with Dense Meshwork-Like Structures from a Persistent Apical Periodontitis Lesion.</title>
        <authorList>
            <person name="Yamane K."/>
            <person name="Nambu T."/>
            <person name="Yamanaka T."/>
            <person name="Mashimo C."/>
            <person name="Sugimori C."/>
            <person name="Leung K.-P."/>
            <person name="Fukushima H."/>
        </authorList>
    </citation>
    <scope>NUCLEOTIDE SEQUENCE [LARGE SCALE GENOMIC DNA]</scope>
    <source>
        <strain evidence="3 4">DY-18</strain>
    </source>
</reference>
<name>D2NTQ2_ROTMD</name>
<feature type="compositionally biased region" description="Low complexity" evidence="1">
    <location>
        <begin position="63"/>
        <end position="78"/>
    </location>
</feature>
<dbReference type="HOGENOM" id="CLU_390227_0_0_11"/>
<accession>D2NTQ2</accession>
<dbReference type="RefSeq" id="WP_012903672.1">
    <property type="nucleotide sequence ID" value="NC_013715.1"/>
</dbReference>
<dbReference type="Proteomes" id="UP000001883">
    <property type="component" value="Chromosome"/>
</dbReference>
<evidence type="ECO:0000259" key="2">
    <source>
        <dbReference type="PROSITE" id="PS51272"/>
    </source>
</evidence>
<evidence type="ECO:0000313" key="4">
    <source>
        <dbReference type="Proteomes" id="UP000001883"/>
    </source>
</evidence>
<gene>
    <name evidence="3" type="ordered locus">RMDY18_11960</name>
</gene>
<feature type="compositionally biased region" description="Polar residues" evidence="1">
    <location>
        <begin position="1"/>
        <end position="25"/>
    </location>
</feature>
<feature type="region of interest" description="Disordered" evidence="1">
    <location>
        <begin position="1"/>
        <end position="26"/>
    </location>
</feature>
<dbReference type="InterPro" id="IPR001119">
    <property type="entry name" value="SLH_dom"/>
</dbReference>
<evidence type="ECO:0000256" key="1">
    <source>
        <dbReference type="SAM" id="MobiDB-lite"/>
    </source>
</evidence>
<dbReference type="AlphaFoldDB" id="D2NTQ2"/>
<feature type="domain" description="SLH" evidence="2">
    <location>
        <begin position="562"/>
        <end position="625"/>
    </location>
</feature>
<dbReference type="KEGG" id="rmu:RMDY18_11960"/>
<feature type="compositionally biased region" description="Polar residues" evidence="1">
    <location>
        <begin position="630"/>
        <end position="640"/>
    </location>
</feature>
<sequence>MSSFFQPTTTQGAKTPAQKNRLQNTRGKKAISLSLLLGMTPALTVTPAMHADAAQAKPAQVEPAQADPASPASPAASLQATPVAAAPAASGTGAAATGVSDADKIDLKVTTGTLNISQGGTVSVTTSPLTPEFRKKYKLFQFGLVNRGTGYEWSRTGEATQYPLYRGKVDHLRDDGIVRDNPDGSLTFTFEVKKQTIPAAPSPALDVVLTYYPAGEREPNAEEYEDPRLTARTPLSLTQDPEPDHTTYVYSMPAVDNPWVDTQLKIEGYHILSKQLVEPGSAPAYLMLYEVDPATGKMVGKPVFTHKVRYTDCGEYYCWSFLNNYFSADVTIPAGTLRPGKSYMIGVYSGLFPNPDEEKVPGSLLTDIAPFIPVRSPNSNTEVKDAAPVLRVEPQQMDQYRSDSPQVSPYWEKNTLQVRAVNLPNLAEGHYRFSLQATDASGNLTGQKALEQDIAADRIQSGYTEATLTVPGEALNYQGGYKLVVEKVLPGQGGAADSVQQVVSTDLGLVVNAFEEREAAKRWYKAQQLPKSESYSSENLTRRDLTVVLYRLAGSPKVELPATSPYPDVQPNDPDYAAIVWARQQSITFGWIDGNFHPEASVYNSSAVAFLYRYQRAQGKVPAAKPRPVSSASKKSSLPGGSSERGWNTVLGWHYSFRKESQWAIDQHIWGYISEQSIYEAYGQSFIGHTELATMLYRMAHGGSRLT</sequence>
<protein>
    <submittedName>
        <fullName evidence="3">Type II secretory pathway, component PulF</fullName>
    </submittedName>
</protein>
<proteinExistence type="predicted"/>
<reference evidence="4" key="1">
    <citation type="submission" date="2009-07" db="EMBL/GenBank/DDBJ databases">
        <title>Complete genome sequence of Rothia mucilaginosa DJ.</title>
        <authorList>
            <person name="Yamane K."/>
            <person name="Nambu T."/>
            <person name="Mashimo C."/>
            <person name="Sugimori C."/>
            <person name="Yamanaka T."/>
            <person name="Leung K."/>
            <person name="Fukushima H."/>
        </authorList>
    </citation>
    <scope>NUCLEOTIDE SEQUENCE [LARGE SCALE GENOMIC DNA]</scope>
    <source>
        <strain evidence="4">DY-18</strain>
    </source>
</reference>
<dbReference type="PROSITE" id="PS51272">
    <property type="entry name" value="SLH"/>
    <property type="match status" value="1"/>
</dbReference>
<dbReference type="STRING" id="680646.RMDY18_11960"/>
<feature type="region of interest" description="Disordered" evidence="1">
    <location>
        <begin position="623"/>
        <end position="643"/>
    </location>
</feature>
<dbReference type="EMBL" id="AP011540">
    <property type="protein sequence ID" value="BAI65028.1"/>
    <property type="molecule type" value="Genomic_DNA"/>
</dbReference>
<keyword evidence="4" id="KW-1185">Reference proteome</keyword>
<dbReference type="eggNOG" id="COG3468">
    <property type="taxonomic scope" value="Bacteria"/>
</dbReference>
<reference evidence="3 4" key="2">
    <citation type="journal article" date="2010" name="J Osaka Dent Univ">
        <title>Isolation and identification of Rothia mucilaginosa from persistent apical periodontitis lesions.</title>
        <authorList>
            <person name="Yamane K."/>
            <person name="Yoshida M."/>
            <person name="Fujihira T."/>
            <person name="Baba T."/>
            <person name="Tsuji N."/>
            <person name="Hayashi H."/>
            <person name="Sugimori C."/>
            <person name="Yamanaka T."/>
            <person name="Mashimo C."/>
            <person name="Nambu T."/>
            <person name="Kawai H."/>
            <person name="Fukushima H."/>
        </authorList>
    </citation>
    <scope>NUCLEOTIDE SEQUENCE [LARGE SCALE GENOMIC DNA]</scope>
    <source>
        <strain evidence="3 4">DY-18</strain>
    </source>
</reference>